<dbReference type="EMBL" id="FJXR01000012">
    <property type="protein sequence ID" value="CZV32913.1"/>
    <property type="molecule type" value="Genomic_DNA"/>
</dbReference>
<feature type="domain" description="HTH cro/C1-type" evidence="2">
    <location>
        <begin position="30"/>
        <end position="72"/>
    </location>
</feature>
<dbReference type="AlphaFoldDB" id="A0A157AE88"/>
<evidence type="ECO:0000313" key="4">
    <source>
        <dbReference type="Proteomes" id="UP000076008"/>
    </source>
</evidence>
<gene>
    <name evidence="3" type="primary">ybaQ</name>
    <name evidence="3" type="ORF">SAMEA2273318_02275</name>
</gene>
<sequence>MNNQQKLRISTTPGEVLLHDYLKPLSLGISELAERINTDHTTASALVNNKIKLTADMALKLANAFDTSIEFWLNLQQNAENQGMRIEHP</sequence>
<dbReference type="InterPro" id="IPR013430">
    <property type="entry name" value="Toxin_antidote_HigA"/>
</dbReference>
<dbReference type="InterPro" id="IPR010982">
    <property type="entry name" value="Lambda_DNA-bd_dom_sf"/>
</dbReference>
<reference evidence="3 4" key="1">
    <citation type="submission" date="2016-03" db="EMBL/GenBank/DDBJ databases">
        <authorList>
            <consortium name="Pathogen Informatics"/>
        </authorList>
    </citation>
    <scope>NUCLEOTIDE SEQUENCE [LARGE SCALE GENOMIC DNA]</scope>
    <source>
        <strain evidence="4">e1252</strain>
    </source>
</reference>
<evidence type="ECO:0000259" key="2">
    <source>
        <dbReference type="PROSITE" id="PS50943"/>
    </source>
</evidence>
<keyword evidence="1" id="KW-0238">DNA-binding</keyword>
<dbReference type="PROSITE" id="PS50943">
    <property type="entry name" value="HTH_CROC1"/>
    <property type="match status" value="1"/>
</dbReference>
<protein>
    <submittedName>
        <fullName evidence="3">Addiction module antidote protein, HigA family</fullName>
    </submittedName>
</protein>
<dbReference type="SMART" id="SM00530">
    <property type="entry name" value="HTH_XRE"/>
    <property type="match status" value="1"/>
</dbReference>
<dbReference type="InterPro" id="IPR001387">
    <property type="entry name" value="Cro/C1-type_HTH"/>
</dbReference>
<dbReference type="Gene3D" id="1.10.260.40">
    <property type="entry name" value="lambda repressor-like DNA-binding domains"/>
    <property type="match status" value="1"/>
</dbReference>
<dbReference type="PANTHER" id="PTHR36924">
    <property type="entry name" value="ANTITOXIN HIGA-1"/>
    <property type="match status" value="1"/>
</dbReference>
<proteinExistence type="predicted"/>
<dbReference type="Pfam" id="PF01381">
    <property type="entry name" value="HTH_3"/>
    <property type="match status" value="1"/>
</dbReference>
<evidence type="ECO:0000313" key="3">
    <source>
        <dbReference type="EMBL" id="CZV32913.1"/>
    </source>
</evidence>
<dbReference type="Proteomes" id="UP000076008">
    <property type="component" value="Unassembled WGS sequence"/>
</dbReference>
<name>A0A157AE88_ENTCL</name>
<dbReference type="CDD" id="cd00093">
    <property type="entry name" value="HTH_XRE"/>
    <property type="match status" value="1"/>
</dbReference>
<dbReference type="GO" id="GO:0003677">
    <property type="term" value="F:DNA binding"/>
    <property type="evidence" value="ECO:0007669"/>
    <property type="project" value="UniProtKB-KW"/>
</dbReference>
<dbReference type="SUPFAM" id="SSF47413">
    <property type="entry name" value="lambda repressor-like DNA-binding domains"/>
    <property type="match status" value="1"/>
</dbReference>
<accession>A0A157AE88</accession>
<dbReference type="PANTHER" id="PTHR36924:SF1">
    <property type="entry name" value="ANTITOXIN HIGA-1"/>
    <property type="match status" value="1"/>
</dbReference>
<dbReference type="RefSeq" id="WP_074147269.1">
    <property type="nucleotide sequence ID" value="NZ_FJXR01000012.1"/>
</dbReference>
<dbReference type="NCBIfam" id="TIGR02607">
    <property type="entry name" value="antidote_HigA"/>
    <property type="match status" value="1"/>
</dbReference>
<organism evidence="3 4">
    <name type="scientific">Enterobacter cloacae</name>
    <dbReference type="NCBI Taxonomy" id="550"/>
    <lineage>
        <taxon>Bacteria</taxon>
        <taxon>Pseudomonadati</taxon>
        <taxon>Pseudomonadota</taxon>
        <taxon>Gammaproteobacteria</taxon>
        <taxon>Enterobacterales</taxon>
        <taxon>Enterobacteriaceae</taxon>
        <taxon>Enterobacter</taxon>
        <taxon>Enterobacter cloacae complex</taxon>
    </lineage>
</organism>
<evidence type="ECO:0000256" key="1">
    <source>
        <dbReference type="ARBA" id="ARBA00023125"/>
    </source>
</evidence>